<evidence type="ECO:0000313" key="2">
    <source>
        <dbReference type="EMBL" id="HAE1794682.1"/>
    </source>
</evidence>
<feature type="transmembrane region" description="Helical" evidence="1">
    <location>
        <begin position="9"/>
        <end position="28"/>
    </location>
</feature>
<name>A0A727BZ35_SALET</name>
<keyword evidence="1" id="KW-1133">Transmembrane helix</keyword>
<dbReference type="EMBL" id="DAARBX010000017">
    <property type="protein sequence ID" value="HAE1794682.1"/>
    <property type="molecule type" value="Genomic_DNA"/>
</dbReference>
<reference evidence="2" key="1">
    <citation type="journal article" date="2018" name="Genome Biol.">
        <title>SKESA: strategic k-mer extension for scrupulous assemblies.</title>
        <authorList>
            <person name="Souvorov A."/>
            <person name="Agarwala R."/>
            <person name="Lipman D.J."/>
        </authorList>
    </citation>
    <scope>NUCLEOTIDE SEQUENCE</scope>
    <source>
        <strain evidence="2">BCW_2640</strain>
    </source>
</reference>
<accession>A0A727BZ35</accession>
<evidence type="ECO:0000256" key="1">
    <source>
        <dbReference type="SAM" id="Phobius"/>
    </source>
</evidence>
<protein>
    <submittedName>
        <fullName evidence="2">Uncharacterized protein</fullName>
    </submittedName>
</protein>
<dbReference type="AlphaFoldDB" id="A0A727BZ35"/>
<reference evidence="2" key="2">
    <citation type="submission" date="2018-07" db="EMBL/GenBank/DDBJ databases">
        <authorList>
            <consortium name="NCBI Pathogen Detection Project"/>
        </authorList>
    </citation>
    <scope>NUCLEOTIDE SEQUENCE</scope>
    <source>
        <strain evidence="2">BCW_2640</strain>
    </source>
</reference>
<comment type="caution">
    <text evidence="2">The sequence shown here is derived from an EMBL/GenBank/DDBJ whole genome shotgun (WGS) entry which is preliminary data.</text>
</comment>
<keyword evidence="1" id="KW-0812">Transmembrane</keyword>
<organism evidence="2">
    <name type="scientific">Salmonella enterica subsp. enterica serovar Ank</name>
    <dbReference type="NCBI Taxonomy" id="1173578"/>
    <lineage>
        <taxon>Bacteria</taxon>
        <taxon>Pseudomonadati</taxon>
        <taxon>Pseudomonadota</taxon>
        <taxon>Gammaproteobacteria</taxon>
        <taxon>Enterobacterales</taxon>
        <taxon>Enterobacteriaceae</taxon>
        <taxon>Salmonella</taxon>
    </lineage>
</organism>
<gene>
    <name evidence="2" type="ORF">G3V02_003430</name>
</gene>
<sequence>MNEQGIKRLLIVSVILNVIVIFLFVQALSRNITQKKDVGKVTNNVPIISPLCEYKKEKHYKHSYGDDGYWKEFFGDPDNGIENNTTPCYWVNPITKKYFKFDKNIIIMKGENNGLGGSYYIHKFAYINTPYIYLLDLPNFSGVSMEEVKQEILDIYKIRLVTKGDYIKRDDFEEWVGSGFSLNKDGSDGVFVIFALIKKDNKFWTIYSYYSSEYKSYDDKRTMTLIDEIIETL</sequence>
<keyword evidence="1" id="KW-0472">Membrane</keyword>
<proteinExistence type="predicted"/>